<name>A0A8H6VHP6_9PEZI</name>
<evidence type="ECO:0000313" key="3">
    <source>
        <dbReference type="EMBL" id="KAF7190902.1"/>
    </source>
</evidence>
<organism evidence="3 4">
    <name type="scientific">Pseudocercospora fuligena</name>
    <dbReference type="NCBI Taxonomy" id="685502"/>
    <lineage>
        <taxon>Eukaryota</taxon>
        <taxon>Fungi</taxon>
        <taxon>Dikarya</taxon>
        <taxon>Ascomycota</taxon>
        <taxon>Pezizomycotina</taxon>
        <taxon>Dothideomycetes</taxon>
        <taxon>Dothideomycetidae</taxon>
        <taxon>Mycosphaerellales</taxon>
        <taxon>Mycosphaerellaceae</taxon>
        <taxon>Pseudocercospora</taxon>
    </lineage>
</organism>
<feature type="region of interest" description="Disordered" evidence="1">
    <location>
        <begin position="405"/>
        <end position="426"/>
    </location>
</feature>
<dbReference type="SUPFAM" id="SSF81383">
    <property type="entry name" value="F-box domain"/>
    <property type="match status" value="1"/>
</dbReference>
<feature type="region of interest" description="Disordered" evidence="1">
    <location>
        <begin position="75"/>
        <end position="99"/>
    </location>
</feature>
<dbReference type="OrthoDB" id="40579at2759"/>
<feature type="compositionally biased region" description="Acidic residues" evidence="1">
    <location>
        <begin position="88"/>
        <end position="99"/>
    </location>
</feature>
<evidence type="ECO:0000256" key="1">
    <source>
        <dbReference type="SAM" id="MobiDB-lite"/>
    </source>
</evidence>
<dbReference type="InterPro" id="IPR036047">
    <property type="entry name" value="F-box-like_dom_sf"/>
</dbReference>
<dbReference type="Gene3D" id="1.20.1280.50">
    <property type="match status" value="1"/>
</dbReference>
<proteinExistence type="predicted"/>
<protein>
    <recommendedName>
        <fullName evidence="2">F-box domain-containing protein</fullName>
    </recommendedName>
</protein>
<evidence type="ECO:0000259" key="2">
    <source>
        <dbReference type="PROSITE" id="PS50181"/>
    </source>
</evidence>
<dbReference type="Pfam" id="PF12937">
    <property type="entry name" value="F-box-like"/>
    <property type="match status" value="1"/>
</dbReference>
<evidence type="ECO:0000313" key="4">
    <source>
        <dbReference type="Proteomes" id="UP000660729"/>
    </source>
</evidence>
<comment type="caution">
    <text evidence="3">The sequence shown here is derived from an EMBL/GenBank/DDBJ whole genome shotgun (WGS) entry which is preliminary data.</text>
</comment>
<dbReference type="CDD" id="cd09917">
    <property type="entry name" value="F-box_SF"/>
    <property type="match status" value="1"/>
</dbReference>
<sequence>MGYSEILCQICGVSFNIARLRNRQECEDGVNAAYSYHSSEQFIDADWYICRKRCLAYNSQTGEYKSHWRKKNASLQEKTNAESGEAAADAETDFDYPSGDDEYEYVITGIDRDTELEHIAGPNCSYNAYSGHYISADEMRGCRTFQCLIRKPPGWKPDENDEAFEHSSQYFLSGISDDMDARDTGFRNHLHPHRHNSENLPHRPDTCFFEADSAGLTTSMPFHPWCLEVFKRASFVRSGGFDHEGLIGWWQHDGDFDTWHSFPRADDVAARQQQWWEHKRGTEHLAANPLFMPGLPPVLQSVVVPSGGDSTLSSGAFSLPNDARLDPSQGDLFGKLPQELILMILSNLPSNDLANLRLASRAFRQLPGSVFQDLVWREMPWLWEAWTDVSISSYSIWTARRDDRGTATTRTAEDEEGGIPREKMPIPNQLLHHNTDWFKLFCTLRRAIQSGSLKGLQNRRRIWTDCQEALSRIDKYREQDEIPVRDHKALLEQRFAEHRRRRDEATARRMAERQARA</sequence>
<dbReference type="PROSITE" id="PS50181">
    <property type="entry name" value="FBOX"/>
    <property type="match status" value="1"/>
</dbReference>
<keyword evidence="4" id="KW-1185">Reference proteome</keyword>
<feature type="region of interest" description="Disordered" evidence="1">
    <location>
        <begin position="498"/>
        <end position="517"/>
    </location>
</feature>
<dbReference type="SMART" id="SM00256">
    <property type="entry name" value="FBOX"/>
    <property type="match status" value="1"/>
</dbReference>
<feature type="domain" description="F-box" evidence="2">
    <location>
        <begin position="330"/>
        <end position="379"/>
    </location>
</feature>
<dbReference type="Proteomes" id="UP000660729">
    <property type="component" value="Unassembled WGS sequence"/>
</dbReference>
<dbReference type="AlphaFoldDB" id="A0A8H6VHP6"/>
<dbReference type="InterPro" id="IPR001810">
    <property type="entry name" value="F-box_dom"/>
</dbReference>
<dbReference type="EMBL" id="JABCIY010000168">
    <property type="protein sequence ID" value="KAF7190902.1"/>
    <property type="molecule type" value="Genomic_DNA"/>
</dbReference>
<gene>
    <name evidence="3" type="ORF">HII31_08061</name>
</gene>
<reference evidence="3" key="1">
    <citation type="submission" date="2020-04" db="EMBL/GenBank/DDBJ databases">
        <title>Draft genome resource of the tomato pathogen Pseudocercospora fuligena.</title>
        <authorList>
            <person name="Zaccaron A."/>
        </authorList>
    </citation>
    <scope>NUCLEOTIDE SEQUENCE</scope>
    <source>
        <strain evidence="3">PF001</strain>
    </source>
</reference>
<accession>A0A8H6VHP6</accession>